<gene>
    <name evidence="2" type="ORF">PWA60_28700</name>
</gene>
<dbReference type="Proteomes" id="UP001217631">
    <property type="component" value="Plasmid pHNGDW697-3"/>
</dbReference>
<reference evidence="2" key="1">
    <citation type="submission" date="2023-02" db="EMBL/GenBank/DDBJ databases">
        <title>tmexCD-toprJ-like cluster.</title>
        <authorList>
            <person name="Gao X."/>
            <person name="Wang C."/>
            <person name="Liu J."/>
        </authorList>
    </citation>
    <scope>NUCLEOTIDE SEQUENCE</scope>
    <source>
        <strain evidence="2">GDW21C697WI</strain>
        <plasmid evidence="2">pHNGDW697-3</plasmid>
    </source>
</reference>
<dbReference type="RefSeq" id="WP_275000441.1">
    <property type="nucleotide sequence ID" value="NZ_CP118680.1"/>
</dbReference>
<feature type="compositionally biased region" description="Basic and acidic residues" evidence="1">
    <location>
        <begin position="172"/>
        <end position="185"/>
    </location>
</feature>
<feature type="region of interest" description="Disordered" evidence="1">
    <location>
        <begin position="172"/>
        <end position="197"/>
    </location>
</feature>
<sequence length="197" mass="22506">MSDSINLRKLTFSPHANPLLEPAEVTVKKRYVRTGTSEELVSTATGEIRQTSAIYTVDERDDASFVKVFAAGVAAAFDLSRTAYRVFQLVLQEYERSPMRQGFADSLELSWFNDGLCGRTVDMSEKTFQRGLKELLAKQFLAPRSPSTFWVNPALFFKGDRVKFVTEYRRKRPQEQIEQPKRDPDTIDWVNEAPDQG</sequence>
<accession>A0AAJ5V4T4</accession>
<dbReference type="EMBL" id="CP118680">
    <property type="protein sequence ID" value="WEA23735.1"/>
    <property type="molecule type" value="Genomic_DNA"/>
</dbReference>
<keyword evidence="2" id="KW-0614">Plasmid</keyword>
<organism evidence="2 3">
    <name type="scientific">Pseudomonas juntendi</name>
    <dbReference type="NCBI Taxonomy" id="2666183"/>
    <lineage>
        <taxon>Bacteria</taxon>
        <taxon>Pseudomonadati</taxon>
        <taxon>Pseudomonadota</taxon>
        <taxon>Gammaproteobacteria</taxon>
        <taxon>Pseudomonadales</taxon>
        <taxon>Pseudomonadaceae</taxon>
        <taxon>Pseudomonas</taxon>
    </lineage>
</organism>
<evidence type="ECO:0008006" key="4">
    <source>
        <dbReference type="Google" id="ProtNLM"/>
    </source>
</evidence>
<protein>
    <recommendedName>
        <fullName evidence="4">Plasmid replication protein RepL domain-containing protein</fullName>
    </recommendedName>
</protein>
<evidence type="ECO:0000313" key="3">
    <source>
        <dbReference type="Proteomes" id="UP001217631"/>
    </source>
</evidence>
<evidence type="ECO:0000256" key="1">
    <source>
        <dbReference type="SAM" id="MobiDB-lite"/>
    </source>
</evidence>
<proteinExistence type="predicted"/>
<geneLocation type="plasmid" evidence="2 3">
    <name>pHNGDW697-3</name>
</geneLocation>
<evidence type="ECO:0000313" key="2">
    <source>
        <dbReference type="EMBL" id="WEA23735.1"/>
    </source>
</evidence>
<name>A0AAJ5V4T4_9PSED</name>
<dbReference type="AlphaFoldDB" id="A0AAJ5V4T4"/>